<name>A0ABW7N3L8_9FLAO</name>
<dbReference type="CDD" id="cd13403">
    <property type="entry name" value="MLTF-like"/>
    <property type="match status" value="1"/>
</dbReference>
<keyword evidence="2 4" id="KW-0732">Signal</keyword>
<evidence type="ECO:0000256" key="4">
    <source>
        <dbReference type="SAM" id="SignalP"/>
    </source>
</evidence>
<accession>A0ABW7N3L8</accession>
<feature type="signal peptide" evidence="4">
    <location>
        <begin position="1"/>
        <end position="21"/>
    </location>
</feature>
<evidence type="ECO:0000256" key="3">
    <source>
        <dbReference type="ARBA" id="ARBA00023237"/>
    </source>
</evidence>
<feature type="chain" id="PRO_5045144831" evidence="4">
    <location>
        <begin position="22"/>
        <end position="483"/>
    </location>
</feature>
<dbReference type="PANTHER" id="PTHR35936:SF19">
    <property type="entry name" value="AMINO-ACID-BINDING PROTEIN YXEM-RELATED"/>
    <property type="match status" value="1"/>
</dbReference>
<feature type="domain" description="Solute-binding protein family 3/N-terminal" evidence="5">
    <location>
        <begin position="56"/>
        <end position="290"/>
    </location>
</feature>
<dbReference type="Pfam" id="PF01464">
    <property type="entry name" value="SLT"/>
    <property type="match status" value="1"/>
</dbReference>
<evidence type="ECO:0000256" key="2">
    <source>
        <dbReference type="ARBA" id="ARBA00022729"/>
    </source>
</evidence>
<comment type="caution">
    <text evidence="6">The sequence shown here is derived from an EMBL/GenBank/DDBJ whole genome shotgun (WGS) entry which is preliminary data.</text>
</comment>
<dbReference type="Proteomes" id="UP001610100">
    <property type="component" value="Unassembled WGS sequence"/>
</dbReference>
<dbReference type="InterPro" id="IPR008258">
    <property type="entry name" value="Transglycosylase_SLT_dom_1"/>
</dbReference>
<gene>
    <name evidence="6" type="ORF">V8G58_13100</name>
</gene>
<keyword evidence="3" id="KW-0998">Cell outer membrane</keyword>
<dbReference type="SMART" id="SM00062">
    <property type="entry name" value="PBPb"/>
    <property type="match status" value="1"/>
</dbReference>
<dbReference type="Gene3D" id="3.40.190.10">
    <property type="entry name" value="Periplasmic binding protein-like II"/>
    <property type="match status" value="2"/>
</dbReference>
<keyword evidence="7" id="KW-1185">Reference proteome</keyword>
<dbReference type="InterPro" id="IPR023346">
    <property type="entry name" value="Lysozyme-like_dom_sf"/>
</dbReference>
<keyword evidence="3" id="KW-0472">Membrane</keyword>
<evidence type="ECO:0000259" key="5">
    <source>
        <dbReference type="SMART" id="SM00062"/>
    </source>
</evidence>
<dbReference type="SUPFAM" id="SSF53955">
    <property type="entry name" value="Lysozyme-like"/>
    <property type="match status" value="1"/>
</dbReference>
<dbReference type="SUPFAM" id="SSF53850">
    <property type="entry name" value="Periplasmic binding protein-like II"/>
    <property type="match status" value="1"/>
</dbReference>
<protein>
    <submittedName>
        <fullName evidence="6">Transporter substrate-binding domain-containing protein</fullName>
    </submittedName>
</protein>
<dbReference type="RefSeq" id="WP_344742102.1">
    <property type="nucleotide sequence ID" value="NZ_BAABAY010000007.1"/>
</dbReference>
<dbReference type="EMBL" id="JBAWKB010000005">
    <property type="protein sequence ID" value="MFH6772873.1"/>
    <property type="molecule type" value="Genomic_DNA"/>
</dbReference>
<sequence length="483" mass="56304">MISKLPLLKSLILFFSTFLIINSCVNSDAKTKTSEKKHSEINWDLKDIKELGKLRALTVYSATTYFLYKGRPMGYEYELLKRFAKQLNVELELIVVNNVDELFEKLNNGEGDIIAHGLTITRERKKEVAFTNYLYLTKQVLVQKKPDTWRTMNWHKLENALVHDAIELLNDTVYIRSNSAYKERIQNLSEELGGPIYIKELPGELSTDQIIEKVAKGQFKYTISDKNIASIMAANYPVLDISVPVSFSQRIAWATRFSSPQLLKAANAWLKIMKRKVDYNVIYNKYFKNKKAFRSRVKSEFYSLNEKQISPFDKIIKKYAKQLHWDWRLLTSQIYQESRFDPNDSSWANAEGLMQLMPATAKELGVTDRTDPEQSIRGGTKYLEQLWSNFETVTDTIQRIKFTMASYNCGLFHVKDAQRLALKHGLDSEKWDDNVESMILSMSKPKSYNDPVVKYGYVRGIEPYNYVLQIFERYELYKQVIKE</sequence>
<reference evidence="6 7" key="1">
    <citation type="submission" date="2024-02" db="EMBL/GenBank/DDBJ databases">
        <title>A Gaetbulibacter species isolated from tidal flats and genomic insights of their niches.</title>
        <authorList>
            <person name="Ye Y."/>
        </authorList>
    </citation>
    <scope>NUCLEOTIDE SEQUENCE [LARGE SCALE GENOMIC DNA]</scope>
    <source>
        <strain evidence="6 7">KYW382</strain>
    </source>
</reference>
<evidence type="ECO:0000313" key="6">
    <source>
        <dbReference type="EMBL" id="MFH6772873.1"/>
    </source>
</evidence>
<dbReference type="CDD" id="cd01009">
    <property type="entry name" value="PBP2_YfhD_N"/>
    <property type="match status" value="1"/>
</dbReference>
<comment type="subcellular location">
    <subcellularLocation>
        <location evidence="1">Cell outer membrane</location>
        <topology evidence="1">Peripheral membrane protein</topology>
    </subcellularLocation>
</comment>
<dbReference type="InterPro" id="IPR001638">
    <property type="entry name" value="Solute-binding_3/MltF_N"/>
</dbReference>
<dbReference type="PANTHER" id="PTHR35936">
    <property type="entry name" value="MEMBRANE-BOUND LYTIC MUREIN TRANSGLYCOSYLASE F"/>
    <property type="match status" value="1"/>
</dbReference>
<evidence type="ECO:0000256" key="1">
    <source>
        <dbReference type="ARBA" id="ARBA00004339"/>
    </source>
</evidence>
<evidence type="ECO:0000313" key="7">
    <source>
        <dbReference type="Proteomes" id="UP001610100"/>
    </source>
</evidence>
<proteinExistence type="predicted"/>
<dbReference type="Pfam" id="PF00497">
    <property type="entry name" value="SBP_bac_3"/>
    <property type="match status" value="1"/>
</dbReference>
<organism evidence="6 7">
    <name type="scientific">Gaetbulibacter aestuarii</name>
    <dbReference type="NCBI Taxonomy" id="1502358"/>
    <lineage>
        <taxon>Bacteria</taxon>
        <taxon>Pseudomonadati</taxon>
        <taxon>Bacteroidota</taxon>
        <taxon>Flavobacteriia</taxon>
        <taxon>Flavobacteriales</taxon>
        <taxon>Flavobacteriaceae</taxon>
        <taxon>Gaetbulibacter</taxon>
    </lineage>
</organism>
<dbReference type="Gene3D" id="1.10.530.10">
    <property type="match status" value="1"/>
</dbReference>